<evidence type="ECO:0000313" key="3">
    <source>
        <dbReference type="Proteomes" id="UP000659654"/>
    </source>
</evidence>
<organism evidence="2 4">
    <name type="scientific">Bursaphelenchus xylophilus</name>
    <name type="common">Pinewood nematode worm</name>
    <name type="synonym">Aphelenchoides xylophilus</name>
    <dbReference type="NCBI Taxonomy" id="6326"/>
    <lineage>
        <taxon>Eukaryota</taxon>
        <taxon>Metazoa</taxon>
        <taxon>Ecdysozoa</taxon>
        <taxon>Nematoda</taxon>
        <taxon>Chromadorea</taxon>
        <taxon>Rhabditida</taxon>
        <taxon>Tylenchina</taxon>
        <taxon>Tylenchomorpha</taxon>
        <taxon>Aphelenchoidea</taxon>
        <taxon>Aphelenchoididae</taxon>
        <taxon>Bursaphelenchus</taxon>
    </lineage>
</organism>
<dbReference type="OrthoDB" id="10428567at2759"/>
<proteinExistence type="predicted"/>
<name>A0A1I7S1Q8_BURXY</name>
<sequence length="186" mass="20623">MLGEGSAESWRRLTHGRTQPKIPFTIHTSPNRGNPKYLSLTRNVVAPKSNRLFFVISVSKNLSSASLRLFTAYDKKGGSRTLGITIWTQFYFGNSKALSSFNMQLLSLVVVLTALVLTTAQWHGSCQTEKECGAECAKFCGSSTYIQQCADGNPGGCDCLCQSPCMREKGRSCQTVFLYYAKDRRH</sequence>
<accession>A0A1I7S1Q8</accession>
<keyword evidence="3" id="KW-1185">Reference proteome</keyword>
<dbReference type="WBParaSite" id="BXY_0693600.1">
    <property type="protein sequence ID" value="BXY_0693600.1"/>
    <property type="gene ID" value="BXY_0693600"/>
</dbReference>
<dbReference type="EMBL" id="CAJFCV020000001">
    <property type="protein sequence ID" value="CAG9089803.1"/>
    <property type="molecule type" value="Genomic_DNA"/>
</dbReference>
<dbReference type="EMBL" id="CAJFDI010000001">
    <property type="protein sequence ID" value="CAD5212102.1"/>
    <property type="molecule type" value="Genomic_DNA"/>
</dbReference>
<reference evidence="4" key="1">
    <citation type="submission" date="2016-11" db="UniProtKB">
        <authorList>
            <consortium name="WormBaseParasite"/>
        </authorList>
    </citation>
    <scope>IDENTIFICATION</scope>
</reference>
<evidence type="ECO:0000313" key="4">
    <source>
        <dbReference type="WBParaSite" id="BXY_0693600.1"/>
    </source>
</evidence>
<dbReference type="Proteomes" id="UP000582659">
    <property type="component" value="Unassembled WGS sequence"/>
</dbReference>
<reference evidence="1" key="2">
    <citation type="submission" date="2020-09" db="EMBL/GenBank/DDBJ databases">
        <authorList>
            <person name="Kikuchi T."/>
        </authorList>
    </citation>
    <scope>NUCLEOTIDE SEQUENCE</scope>
    <source>
        <strain evidence="1">Ka4C1</strain>
    </source>
</reference>
<dbReference type="Proteomes" id="UP000659654">
    <property type="component" value="Unassembled WGS sequence"/>
</dbReference>
<gene>
    <name evidence="1" type="ORF">BXYJ_LOCUS2752</name>
</gene>
<evidence type="ECO:0000313" key="2">
    <source>
        <dbReference type="Proteomes" id="UP000095284"/>
    </source>
</evidence>
<protein>
    <submittedName>
        <fullName evidence="1">(pine wood nematode) hypothetical protein</fullName>
    </submittedName>
</protein>
<dbReference type="AlphaFoldDB" id="A0A1I7S1Q8"/>
<evidence type="ECO:0000313" key="1">
    <source>
        <dbReference type="EMBL" id="CAD5212102.1"/>
    </source>
</evidence>
<dbReference type="Proteomes" id="UP000095284">
    <property type="component" value="Unplaced"/>
</dbReference>